<dbReference type="GO" id="GO:0000166">
    <property type="term" value="F:nucleotide binding"/>
    <property type="evidence" value="ECO:0007669"/>
    <property type="project" value="UniProtKB-UniRule"/>
</dbReference>
<dbReference type="EMBL" id="NZEX01000043">
    <property type="protein sequence ID" value="MAH62636.1"/>
    <property type="molecule type" value="Genomic_DNA"/>
</dbReference>
<keyword evidence="1 3" id="KW-0547">Nucleotide-binding</keyword>
<evidence type="ECO:0000256" key="2">
    <source>
        <dbReference type="ARBA" id="ARBA00093450"/>
    </source>
</evidence>
<comment type="function">
    <text evidence="3">Nucleotide-binding protein.</text>
</comment>
<dbReference type="InterPro" id="IPR007551">
    <property type="entry name" value="YajQ/Smlt4090-like"/>
</dbReference>
<dbReference type="Gene3D" id="3.30.70.860">
    <property type="match status" value="1"/>
</dbReference>
<proteinExistence type="inferred from homology"/>
<dbReference type="NCBIfam" id="NF003819">
    <property type="entry name" value="PRK05412.1"/>
    <property type="match status" value="1"/>
</dbReference>
<organism evidence="4 5">
    <name type="scientific">SAR324 cluster bacterium</name>
    <dbReference type="NCBI Taxonomy" id="2024889"/>
    <lineage>
        <taxon>Bacteria</taxon>
        <taxon>Deltaproteobacteria</taxon>
        <taxon>SAR324 cluster</taxon>
    </lineage>
</organism>
<dbReference type="InterPro" id="IPR035570">
    <property type="entry name" value="UPF0234_N"/>
</dbReference>
<comment type="similarity">
    <text evidence="2 3">Belongs to the YajQ family.</text>
</comment>
<evidence type="ECO:0000256" key="3">
    <source>
        <dbReference type="HAMAP-Rule" id="MF_00632"/>
    </source>
</evidence>
<reference evidence="5" key="1">
    <citation type="submission" date="2017-09" db="EMBL/GenBank/DDBJ databases">
        <title>The Reconstruction of 2,631 Draft Metagenome-Assembled Genomes from the Global Oceans.</title>
        <authorList>
            <person name="Tully B.J."/>
            <person name="Graham E.D."/>
            <person name="Heidelberg J.F."/>
        </authorList>
    </citation>
    <scope>NUCLEOTIDE SEQUENCE [LARGE SCALE GENOMIC DNA]</scope>
</reference>
<sequence length="164" mass="18730">MASSYSFDVVCQVDLQEVTNAVDQSRREINNRYDFRGSKAEIDLDKEEPSLQLTAEDEYKLQAVTDILLTKMLKRNVPVKSLVYGKTEPTGKVLRKKISIQQGLSKEQCKSVNQQIKNLKVKVQPQVNGDLVRVTGKSKDDLQVVIQGLKDTDFDFDMQFINFR</sequence>
<evidence type="ECO:0000313" key="4">
    <source>
        <dbReference type="EMBL" id="MAH62636.1"/>
    </source>
</evidence>
<dbReference type="SUPFAM" id="SSF89963">
    <property type="entry name" value="YajQ-like"/>
    <property type="match status" value="2"/>
</dbReference>
<name>A0A2D6YHI0_9DELT</name>
<dbReference type="Pfam" id="PF04461">
    <property type="entry name" value="YajQ"/>
    <property type="match status" value="1"/>
</dbReference>
<evidence type="ECO:0000313" key="5">
    <source>
        <dbReference type="Proteomes" id="UP000226525"/>
    </source>
</evidence>
<dbReference type="AlphaFoldDB" id="A0A2D6YHI0"/>
<evidence type="ECO:0000256" key="1">
    <source>
        <dbReference type="ARBA" id="ARBA00022741"/>
    </source>
</evidence>
<dbReference type="GO" id="GO:0005829">
    <property type="term" value="C:cytosol"/>
    <property type="evidence" value="ECO:0007669"/>
    <property type="project" value="TreeGrafter"/>
</dbReference>
<dbReference type="PANTHER" id="PTHR30476:SF0">
    <property type="entry name" value="UPF0234 PROTEIN YAJQ"/>
    <property type="match status" value="1"/>
</dbReference>
<dbReference type="Proteomes" id="UP000226525">
    <property type="component" value="Unassembled WGS sequence"/>
</dbReference>
<dbReference type="HAMAP" id="MF_00632">
    <property type="entry name" value="UPF0234"/>
    <property type="match status" value="1"/>
</dbReference>
<dbReference type="InterPro" id="IPR036183">
    <property type="entry name" value="YajQ-like_sf"/>
</dbReference>
<comment type="caution">
    <text evidence="4">The sequence shown here is derived from an EMBL/GenBank/DDBJ whole genome shotgun (WGS) entry which is preliminary data.</text>
</comment>
<accession>A0A2D6YHI0</accession>
<gene>
    <name evidence="4" type="ORF">CMN54_04145</name>
</gene>
<dbReference type="InterPro" id="IPR035571">
    <property type="entry name" value="UPF0234-like_C"/>
</dbReference>
<dbReference type="PANTHER" id="PTHR30476">
    <property type="entry name" value="UPF0234 PROTEIN YAJQ"/>
    <property type="match status" value="1"/>
</dbReference>
<protein>
    <recommendedName>
        <fullName evidence="3">Nucleotide-binding protein CMN54_04145</fullName>
    </recommendedName>
</protein>
<dbReference type="CDD" id="cd11740">
    <property type="entry name" value="YajQ_like"/>
    <property type="match status" value="1"/>
</dbReference>
<dbReference type="Gene3D" id="3.30.70.990">
    <property type="entry name" value="YajQ-like, domain 2"/>
    <property type="match status" value="1"/>
</dbReference>